<accession>A0A2K2DDF8</accession>
<dbReference type="OrthoDB" id="542931at2759"/>
<dbReference type="EnsemblPlants" id="PNT72311">
    <property type="protein sequence ID" value="PNT72311"/>
    <property type="gene ID" value="BRADI_2g42471v3"/>
</dbReference>
<evidence type="ECO:0000313" key="12">
    <source>
        <dbReference type="EnsemblPlants" id="PNT72311"/>
    </source>
</evidence>
<evidence type="ECO:0000256" key="4">
    <source>
        <dbReference type="ARBA" id="ARBA00022692"/>
    </source>
</evidence>
<reference evidence="11 12" key="1">
    <citation type="journal article" date="2010" name="Nature">
        <title>Genome sequencing and analysis of the model grass Brachypodium distachyon.</title>
        <authorList>
            <consortium name="International Brachypodium Initiative"/>
        </authorList>
    </citation>
    <scope>NUCLEOTIDE SEQUENCE [LARGE SCALE GENOMIC DNA]</scope>
    <source>
        <strain evidence="11 12">Bd21</strain>
    </source>
</reference>
<dbReference type="EMBL" id="CM000881">
    <property type="protein sequence ID" value="PNT72311.1"/>
    <property type="molecule type" value="Genomic_DNA"/>
</dbReference>
<protein>
    <submittedName>
        <fullName evidence="11 12">Uncharacterized protein</fullName>
    </submittedName>
</protein>
<keyword evidence="6 10" id="KW-1133">Transmembrane helix</keyword>
<keyword evidence="13" id="KW-1185">Reference proteome</keyword>
<dbReference type="GO" id="GO:0034067">
    <property type="term" value="P:protein localization to Golgi apparatus"/>
    <property type="evidence" value="ECO:0000318"/>
    <property type="project" value="GO_Central"/>
</dbReference>
<keyword evidence="4 10" id="KW-0812">Transmembrane</keyword>
<gene>
    <name evidence="11" type="ORF">BRADI_2g42471v3</name>
</gene>
<evidence type="ECO:0000256" key="7">
    <source>
        <dbReference type="ARBA" id="ARBA00023034"/>
    </source>
</evidence>
<keyword evidence="8 10" id="KW-0472">Membrane</keyword>
<name>A0A2K2DDF8_BRADI</name>
<evidence type="ECO:0000256" key="9">
    <source>
        <dbReference type="SAM" id="MobiDB-lite"/>
    </source>
</evidence>
<reference evidence="12" key="3">
    <citation type="submission" date="2018-08" db="UniProtKB">
        <authorList>
            <consortium name="EnsemblPlants"/>
        </authorList>
    </citation>
    <scope>IDENTIFICATION</scope>
    <source>
        <strain evidence="12">cv. Bd21</strain>
    </source>
</reference>
<dbReference type="Gramene" id="PNT72311">
    <property type="protein sequence ID" value="PNT72311"/>
    <property type="gene ID" value="BRADI_2g42471v3"/>
</dbReference>
<dbReference type="Pfam" id="PF09801">
    <property type="entry name" value="SYS1"/>
    <property type="match status" value="1"/>
</dbReference>
<keyword evidence="5" id="KW-0653">Protein transport</keyword>
<proteinExistence type="inferred from homology"/>
<evidence type="ECO:0000256" key="10">
    <source>
        <dbReference type="SAM" id="Phobius"/>
    </source>
</evidence>
<dbReference type="GO" id="GO:0006895">
    <property type="term" value="P:Golgi to endosome transport"/>
    <property type="evidence" value="ECO:0000318"/>
    <property type="project" value="GO_Central"/>
</dbReference>
<comment type="subcellular location">
    <subcellularLocation>
        <location evidence="1">Golgi apparatus membrane</location>
        <topology evidence="1">Multi-pass membrane protein</topology>
    </subcellularLocation>
</comment>
<feature type="region of interest" description="Disordered" evidence="9">
    <location>
        <begin position="32"/>
        <end position="62"/>
    </location>
</feature>
<evidence type="ECO:0000256" key="1">
    <source>
        <dbReference type="ARBA" id="ARBA00004653"/>
    </source>
</evidence>
<evidence type="ECO:0000256" key="6">
    <source>
        <dbReference type="ARBA" id="ARBA00022989"/>
    </source>
</evidence>
<dbReference type="InterPro" id="IPR019185">
    <property type="entry name" value="Integral_membrane_SYS1-rel"/>
</dbReference>
<comment type="similarity">
    <text evidence="2">Belongs to the SYS1 family.</text>
</comment>
<dbReference type="GO" id="GO:0005802">
    <property type="term" value="C:trans-Golgi network"/>
    <property type="evidence" value="ECO:0000318"/>
    <property type="project" value="GO_Central"/>
</dbReference>
<dbReference type="PANTHER" id="PTHR12952:SF0">
    <property type="entry name" value="PROTEIN SYS1 HOMOLOG"/>
    <property type="match status" value="1"/>
</dbReference>
<sequence length="196" mass="22680">SRRRRRRGGEDVLWGDGVGSVADRVADRLPAVPLLPRARPPHGAPRRHPRPPPHTPLPLRLRHPHPANHHRLVRHRLLPPRRRRRVRYRQYSSPFIPSAHKRPLLASSSWFVQATAYQCAAFMLYVIERAKKCLDFAATLYIIHLFICIIYGGWPASITWWVVNIVSLAIMSLLGEYLCIRRELRDIPVSRIRASV</sequence>
<keyword evidence="3" id="KW-0813">Transport</keyword>
<organism evidence="11">
    <name type="scientific">Brachypodium distachyon</name>
    <name type="common">Purple false brome</name>
    <name type="synonym">Trachynia distachya</name>
    <dbReference type="NCBI Taxonomy" id="15368"/>
    <lineage>
        <taxon>Eukaryota</taxon>
        <taxon>Viridiplantae</taxon>
        <taxon>Streptophyta</taxon>
        <taxon>Embryophyta</taxon>
        <taxon>Tracheophyta</taxon>
        <taxon>Spermatophyta</taxon>
        <taxon>Magnoliopsida</taxon>
        <taxon>Liliopsida</taxon>
        <taxon>Poales</taxon>
        <taxon>Poaceae</taxon>
        <taxon>BOP clade</taxon>
        <taxon>Pooideae</taxon>
        <taxon>Stipodae</taxon>
        <taxon>Brachypodieae</taxon>
        <taxon>Brachypodium</taxon>
    </lineage>
</organism>
<dbReference type="ExpressionAtlas" id="A0A2K2DDF8">
    <property type="expression patterns" value="baseline"/>
</dbReference>
<evidence type="ECO:0000256" key="2">
    <source>
        <dbReference type="ARBA" id="ARBA00008160"/>
    </source>
</evidence>
<evidence type="ECO:0000256" key="3">
    <source>
        <dbReference type="ARBA" id="ARBA00022448"/>
    </source>
</evidence>
<evidence type="ECO:0000256" key="8">
    <source>
        <dbReference type="ARBA" id="ARBA00023136"/>
    </source>
</evidence>
<dbReference type="GO" id="GO:0043001">
    <property type="term" value="P:Golgi to plasma membrane protein transport"/>
    <property type="evidence" value="ECO:0000318"/>
    <property type="project" value="GO_Central"/>
</dbReference>
<dbReference type="Proteomes" id="UP000008810">
    <property type="component" value="Chromosome 2"/>
</dbReference>
<evidence type="ECO:0000313" key="11">
    <source>
        <dbReference type="EMBL" id="PNT72311.1"/>
    </source>
</evidence>
<dbReference type="InParanoid" id="A0A2K2DDF8"/>
<feature type="transmembrane region" description="Helical" evidence="10">
    <location>
        <begin position="160"/>
        <end position="180"/>
    </location>
</feature>
<evidence type="ECO:0000256" key="5">
    <source>
        <dbReference type="ARBA" id="ARBA00022927"/>
    </source>
</evidence>
<dbReference type="AlphaFoldDB" id="A0A2K2DDF8"/>
<dbReference type="GO" id="GO:0000139">
    <property type="term" value="C:Golgi membrane"/>
    <property type="evidence" value="ECO:0000318"/>
    <property type="project" value="GO_Central"/>
</dbReference>
<dbReference type="STRING" id="15368.A0A2K2DDF8"/>
<evidence type="ECO:0000313" key="13">
    <source>
        <dbReference type="Proteomes" id="UP000008810"/>
    </source>
</evidence>
<dbReference type="GO" id="GO:0005829">
    <property type="term" value="C:cytosol"/>
    <property type="evidence" value="ECO:0007669"/>
    <property type="project" value="GOC"/>
</dbReference>
<dbReference type="PANTHER" id="PTHR12952">
    <property type="entry name" value="SYS1"/>
    <property type="match status" value="1"/>
</dbReference>
<feature type="transmembrane region" description="Helical" evidence="10">
    <location>
        <begin position="133"/>
        <end position="154"/>
    </location>
</feature>
<reference evidence="11" key="2">
    <citation type="submission" date="2017-06" db="EMBL/GenBank/DDBJ databases">
        <title>WGS assembly of Brachypodium distachyon.</title>
        <authorList>
            <consortium name="The International Brachypodium Initiative"/>
            <person name="Lucas S."/>
            <person name="Harmon-Smith M."/>
            <person name="Lail K."/>
            <person name="Tice H."/>
            <person name="Grimwood J."/>
            <person name="Bruce D."/>
            <person name="Barry K."/>
            <person name="Shu S."/>
            <person name="Lindquist E."/>
            <person name="Wang M."/>
            <person name="Pitluck S."/>
            <person name="Vogel J.P."/>
            <person name="Garvin D.F."/>
            <person name="Mockler T.C."/>
            <person name="Schmutz J."/>
            <person name="Rokhsar D."/>
            <person name="Bevan M.W."/>
        </authorList>
    </citation>
    <scope>NUCLEOTIDE SEQUENCE</scope>
    <source>
        <strain evidence="11">Bd21</strain>
    </source>
</reference>
<feature type="non-terminal residue" evidence="11">
    <location>
        <position position="1"/>
    </location>
</feature>
<keyword evidence="7" id="KW-0333">Golgi apparatus</keyword>